<dbReference type="Gene3D" id="3.30.1330.60">
    <property type="entry name" value="OmpA-like domain"/>
    <property type="match status" value="1"/>
</dbReference>
<sequence>MNTITRLLAGIGFALAIYPFSCLAQPALPVSGTPVVLSGTVPDEASRAALVASARALYGTERVVDRLQVGGVTPPPNWSTHVKRLLNPDLKQVHQGQLQVIGTRVTLRGKVANEALRQQIASTTAASLTPAYVVNNALVVGANAQAVLDQTLADRVVEFESGSAVLTAHGRLLLDEMAASIVSLDTPHVQVVGHTDSAGNRLANIGLSLERANAVRDYLVVRGVAADYIAALGAGPDRPVADNASPEGRARNRRIEFRIGR</sequence>
<dbReference type="GO" id="GO:0009279">
    <property type="term" value="C:cell outer membrane"/>
    <property type="evidence" value="ECO:0007669"/>
    <property type="project" value="UniProtKB-SubCell"/>
</dbReference>
<evidence type="ECO:0000259" key="5">
    <source>
        <dbReference type="PROSITE" id="PS51123"/>
    </source>
</evidence>
<dbReference type="EMBL" id="CP022188">
    <property type="protein sequence ID" value="AWI80454.1"/>
    <property type="molecule type" value="Genomic_DNA"/>
</dbReference>
<gene>
    <name evidence="6" type="ORF">CEW87_14445</name>
</gene>
<organism evidence="6 7">
    <name type="scientific">Parazoarcus communis</name>
    <dbReference type="NCBI Taxonomy" id="41977"/>
    <lineage>
        <taxon>Bacteria</taxon>
        <taxon>Pseudomonadati</taxon>
        <taxon>Pseudomonadota</taxon>
        <taxon>Betaproteobacteria</taxon>
        <taxon>Rhodocyclales</taxon>
        <taxon>Zoogloeaceae</taxon>
        <taxon>Parazoarcus</taxon>
    </lineage>
</organism>
<reference evidence="6 7" key="1">
    <citation type="submission" date="2017-06" db="EMBL/GenBank/DDBJ databases">
        <title>Azoarcus sp. TSNA42 complete genome sequence.</title>
        <authorList>
            <person name="Woo J.-H."/>
            <person name="Kim H.-S."/>
        </authorList>
    </citation>
    <scope>NUCLEOTIDE SEQUENCE [LARGE SCALE GENOMIC DNA]</scope>
    <source>
        <strain evidence="6 7">TSNA42</strain>
    </source>
</reference>
<accession>A0A2U8H481</accession>
<dbReference type="PRINTS" id="PR01021">
    <property type="entry name" value="OMPADOMAIN"/>
</dbReference>
<dbReference type="AlphaFoldDB" id="A0A2U8H481"/>
<dbReference type="Proteomes" id="UP000244902">
    <property type="component" value="Chromosome"/>
</dbReference>
<proteinExistence type="predicted"/>
<keyword evidence="3" id="KW-0998">Cell outer membrane</keyword>
<dbReference type="PANTHER" id="PTHR30329:SF21">
    <property type="entry name" value="LIPOPROTEIN YIAD-RELATED"/>
    <property type="match status" value="1"/>
</dbReference>
<feature type="domain" description="OmpA-like" evidence="5">
    <location>
        <begin position="146"/>
        <end position="261"/>
    </location>
</feature>
<dbReference type="Pfam" id="PF04972">
    <property type="entry name" value="BON"/>
    <property type="match status" value="2"/>
</dbReference>
<keyword evidence="2 4" id="KW-0472">Membrane</keyword>
<dbReference type="SUPFAM" id="SSF103088">
    <property type="entry name" value="OmpA-like"/>
    <property type="match status" value="1"/>
</dbReference>
<protein>
    <submittedName>
        <fullName evidence="6">Cell envelope biogenesis protein OmpA</fullName>
    </submittedName>
</protein>
<dbReference type="InterPro" id="IPR050330">
    <property type="entry name" value="Bact_OuterMem_StrucFunc"/>
</dbReference>
<evidence type="ECO:0000313" key="6">
    <source>
        <dbReference type="EMBL" id="AWI80454.1"/>
    </source>
</evidence>
<dbReference type="RefSeq" id="WP_108974056.1">
    <property type="nucleotide sequence ID" value="NZ_CP022188.1"/>
</dbReference>
<dbReference type="InterPro" id="IPR007055">
    <property type="entry name" value="BON_dom"/>
</dbReference>
<evidence type="ECO:0000313" key="7">
    <source>
        <dbReference type="Proteomes" id="UP000244902"/>
    </source>
</evidence>
<evidence type="ECO:0000256" key="2">
    <source>
        <dbReference type="ARBA" id="ARBA00023136"/>
    </source>
</evidence>
<dbReference type="Gene3D" id="3.40.1520.20">
    <property type="match status" value="1"/>
</dbReference>
<dbReference type="InterPro" id="IPR006664">
    <property type="entry name" value="OMP_bac"/>
</dbReference>
<dbReference type="InterPro" id="IPR036737">
    <property type="entry name" value="OmpA-like_sf"/>
</dbReference>
<comment type="subcellular location">
    <subcellularLocation>
        <location evidence="1">Cell outer membrane</location>
    </subcellularLocation>
</comment>
<dbReference type="PRINTS" id="PR01023">
    <property type="entry name" value="NAFLGMOTY"/>
</dbReference>
<evidence type="ECO:0000256" key="4">
    <source>
        <dbReference type="PROSITE-ProRule" id="PRU00473"/>
    </source>
</evidence>
<dbReference type="PROSITE" id="PS51123">
    <property type="entry name" value="OMPA_2"/>
    <property type="match status" value="1"/>
</dbReference>
<name>A0A2U8H481_9RHOO</name>
<dbReference type="Pfam" id="PF00691">
    <property type="entry name" value="OmpA"/>
    <property type="match status" value="1"/>
</dbReference>
<evidence type="ECO:0000256" key="1">
    <source>
        <dbReference type="ARBA" id="ARBA00004442"/>
    </source>
</evidence>
<evidence type="ECO:0000256" key="3">
    <source>
        <dbReference type="ARBA" id="ARBA00023237"/>
    </source>
</evidence>
<dbReference type="OrthoDB" id="9782229at2"/>
<dbReference type="CDD" id="cd07185">
    <property type="entry name" value="OmpA_C-like"/>
    <property type="match status" value="1"/>
</dbReference>
<dbReference type="PANTHER" id="PTHR30329">
    <property type="entry name" value="STATOR ELEMENT OF FLAGELLAR MOTOR COMPLEX"/>
    <property type="match status" value="1"/>
</dbReference>
<dbReference type="InterPro" id="IPR006665">
    <property type="entry name" value="OmpA-like"/>
</dbReference>